<accession>A0A061SAP8</accession>
<dbReference type="AlphaFoldDB" id="A0A061SAP8"/>
<gene>
    <name evidence="1" type="ORF">TSPGSL018_6234</name>
</gene>
<feature type="non-terminal residue" evidence="1">
    <location>
        <position position="1"/>
    </location>
</feature>
<proteinExistence type="predicted"/>
<protein>
    <submittedName>
        <fullName evidence="1">Uncharacterized protein</fullName>
    </submittedName>
</protein>
<organism evidence="1">
    <name type="scientific">Tetraselmis sp. GSL018</name>
    <dbReference type="NCBI Taxonomy" id="582737"/>
    <lineage>
        <taxon>Eukaryota</taxon>
        <taxon>Viridiplantae</taxon>
        <taxon>Chlorophyta</taxon>
        <taxon>core chlorophytes</taxon>
        <taxon>Chlorodendrophyceae</taxon>
        <taxon>Chlorodendrales</taxon>
        <taxon>Chlorodendraceae</taxon>
        <taxon>Tetraselmis</taxon>
    </lineage>
</organism>
<reference evidence="1" key="1">
    <citation type="submission" date="2014-05" db="EMBL/GenBank/DDBJ databases">
        <title>The transcriptome of the halophilic microalga Tetraselmis sp. GSL018 isolated from the Great Salt Lake, Utah.</title>
        <authorList>
            <person name="Jinkerson R.E."/>
            <person name="D'Adamo S."/>
            <person name="Posewitz M.C."/>
        </authorList>
    </citation>
    <scope>NUCLEOTIDE SEQUENCE</scope>
    <source>
        <strain evidence="1">GSL018</strain>
    </source>
</reference>
<name>A0A061SAP8_9CHLO</name>
<sequence>LTSTAIHTVQTCAGSSLHLRIQLYSRKKPSKIRHEYRN</sequence>
<evidence type="ECO:0000313" key="1">
    <source>
        <dbReference type="EMBL" id="JAC82212.1"/>
    </source>
</evidence>
<dbReference type="EMBL" id="GBEZ01002881">
    <property type="protein sequence ID" value="JAC82212.1"/>
    <property type="molecule type" value="Transcribed_RNA"/>
</dbReference>